<dbReference type="AlphaFoldDB" id="A0A4U1IWA8"/>
<protein>
    <submittedName>
        <fullName evidence="1">Uncharacterized protein</fullName>
    </submittedName>
</protein>
<evidence type="ECO:0000313" key="2">
    <source>
        <dbReference type="Proteomes" id="UP000309215"/>
    </source>
</evidence>
<evidence type="ECO:0000313" key="1">
    <source>
        <dbReference type="EMBL" id="TKC98442.1"/>
    </source>
</evidence>
<sequence length="389" mass="42534">MGLPSHWWKDRKPFLDALFADTAGDSGQPGKTGWVWLSEHESREASARIHSAEAQDDAPLGAWIPAEAHEACLGMLEGVVPLATRGDLRADRWMRKIHNPTLFADPARPDQLWIALHETTPPPLWIPAGTTAASLAAAFAPYAWPETQDPLPAVVGLPRSVRIFLGTETEMGADFETIVRFFQGLPGTDSLPWGTRFAEDPWPDHPTGIALVGAGYRMPENMAQADGAVPSITLRSRRLGATVTISSMNKFCVLEVRYAPVAHESILPLLTQLLPGLPKGLPSDMPVDALAVVARFRGYQADELLEMVRNPEETPSLGYHGMACLATMGDDGAAVRTLLAEIGGREDPRQRGLGYQLASFARHKRFLHEALLRETEAGNIEDLRRALRP</sequence>
<gene>
    <name evidence="1" type="ORF">E8A74_41225</name>
</gene>
<reference evidence="1 2" key="1">
    <citation type="submission" date="2019-04" db="EMBL/GenBank/DDBJ databases">
        <authorList>
            <person name="Li Y."/>
            <person name="Wang J."/>
        </authorList>
    </citation>
    <scope>NUCLEOTIDE SEQUENCE [LARGE SCALE GENOMIC DNA]</scope>
    <source>
        <strain evidence="1 2">DSM 14668</strain>
    </source>
</reference>
<dbReference type="OrthoDB" id="5508138at2"/>
<keyword evidence="2" id="KW-1185">Reference proteome</keyword>
<accession>A0A4U1IWA8</accession>
<comment type="caution">
    <text evidence="1">The sequence shown here is derived from an EMBL/GenBank/DDBJ whole genome shotgun (WGS) entry which is preliminary data.</text>
</comment>
<dbReference type="EMBL" id="SSMQ01000068">
    <property type="protein sequence ID" value="TKC98442.1"/>
    <property type="molecule type" value="Genomic_DNA"/>
</dbReference>
<dbReference type="RefSeq" id="WP_136934617.1">
    <property type="nucleotide sequence ID" value="NZ_SSMQ01000068.1"/>
</dbReference>
<dbReference type="Proteomes" id="UP000309215">
    <property type="component" value="Unassembled WGS sequence"/>
</dbReference>
<name>A0A4U1IWA8_9BACT</name>
<organism evidence="1 2">
    <name type="scientific">Polyangium fumosum</name>
    <dbReference type="NCBI Taxonomy" id="889272"/>
    <lineage>
        <taxon>Bacteria</taxon>
        <taxon>Pseudomonadati</taxon>
        <taxon>Myxococcota</taxon>
        <taxon>Polyangia</taxon>
        <taxon>Polyangiales</taxon>
        <taxon>Polyangiaceae</taxon>
        <taxon>Polyangium</taxon>
    </lineage>
</organism>
<proteinExistence type="predicted"/>